<evidence type="ECO:0000313" key="2">
    <source>
        <dbReference type="Proteomes" id="UP001321473"/>
    </source>
</evidence>
<feature type="non-terminal residue" evidence="1">
    <location>
        <position position="263"/>
    </location>
</feature>
<dbReference type="AlphaFoldDB" id="A0AAQ4DI13"/>
<dbReference type="PANTHER" id="PTHR11861:SF8">
    <property type="entry name" value="PKD DOMAIN-CONTAINING PROTEIN"/>
    <property type="match status" value="1"/>
</dbReference>
<evidence type="ECO:0000313" key="1">
    <source>
        <dbReference type="EMBL" id="KAK8762103.1"/>
    </source>
</evidence>
<name>A0AAQ4DI13_AMBAM</name>
<reference evidence="1 2" key="1">
    <citation type="journal article" date="2023" name="Arcadia Sci">
        <title>De novo assembly of a long-read Amblyomma americanum tick genome.</title>
        <authorList>
            <person name="Chou S."/>
            <person name="Poskanzer K.E."/>
            <person name="Rollins M."/>
            <person name="Thuy-Boun P.S."/>
        </authorList>
    </citation>
    <scope>NUCLEOTIDE SEQUENCE [LARGE SCALE GENOMIC DNA]</scope>
    <source>
        <strain evidence="1">F_SG_1</strain>
        <tissue evidence="1">Salivary glands</tissue>
    </source>
</reference>
<dbReference type="PANTHER" id="PTHR11861">
    <property type="entry name" value="MELANOCYTE PROTEIN PMEL 17-RELATED"/>
    <property type="match status" value="1"/>
</dbReference>
<gene>
    <name evidence="1" type="ORF">V5799_026630</name>
</gene>
<protein>
    <submittedName>
        <fullName evidence="1">Uncharacterized protein</fullName>
    </submittedName>
</protein>
<dbReference type="EMBL" id="JARKHS020030469">
    <property type="protein sequence ID" value="KAK8762103.1"/>
    <property type="molecule type" value="Genomic_DNA"/>
</dbReference>
<keyword evidence="2" id="KW-1185">Reference proteome</keyword>
<organism evidence="1 2">
    <name type="scientific">Amblyomma americanum</name>
    <name type="common">Lone star tick</name>
    <dbReference type="NCBI Taxonomy" id="6943"/>
    <lineage>
        <taxon>Eukaryota</taxon>
        <taxon>Metazoa</taxon>
        <taxon>Ecdysozoa</taxon>
        <taxon>Arthropoda</taxon>
        <taxon>Chelicerata</taxon>
        <taxon>Arachnida</taxon>
        <taxon>Acari</taxon>
        <taxon>Parasitiformes</taxon>
        <taxon>Ixodida</taxon>
        <taxon>Ixodoidea</taxon>
        <taxon>Ixodidae</taxon>
        <taxon>Amblyomminae</taxon>
        <taxon>Amblyomma</taxon>
    </lineage>
</organism>
<comment type="caution">
    <text evidence="1">The sequence shown here is derived from an EMBL/GenBank/DDBJ whole genome shotgun (WGS) entry which is preliminary data.</text>
</comment>
<dbReference type="Proteomes" id="UP001321473">
    <property type="component" value="Unassembled WGS sequence"/>
</dbReference>
<dbReference type="GO" id="GO:0005886">
    <property type="term" value="C:plasma membrane"/>
    <property type="evidence" value="ECO:0007669"/>
    <property type="project" value="TreeGrafter"/>
</dbReference>
<accession>A0AAQ4DI13</accession>
<sequence>MITNGTVAVLPMTFLSNKDLPGEYVMRVTVLKEYFFSKHRIAQGSCNFKLTRDIVGRIMVSQDGHVLPDNQTIVKTNRTTNFTFELHDPSGYFKSFAWSLSWKLDYGISQYAPYFTVNFTDSEVHCVRLIVVALVNRPSSTSPQIKIGVFARSVTPKGNIVGKIVVSQGGHVLPDNQTIISANQTTNFTFDLHDPGRFFNSSFKAMSWKLDHGLAHYDPYFTLNFSDTDVHSVHLTVVELVDIPNSTTPLIKLGSFIRIITPT</sequence>
<proteinExistence type="predicted"/>
<dbReference type="InterPro" id="IPR045219">
    <property type="entry name" value="PKAT"/>
</dbReference>